<evidence type="ECO:0000313" key="3">
    <source>
        <dbReference type="EMBL" id="EGT38796.1"/>
    </source>
</evidence>
<sequence>MDEKFEMSKEIVQDCIDNGIMVIEISGKYCGPGSSSFDSIIVIEDLSKVDASLPKEQVLQCFCSSYPHSKISGSKSASFHYSLWITNCYEDKEPWNTMDADTITFLRMILTDDVEARATIQQVKDDPWLAVEEEATSSLKRKAIENERSTDDEQVESCTTEKRQRLEISSETSSE</sequence>
<organism evidence="4">
    <name type="scientific">Caenorhabditis brenneri</name>
    <name type="common">Nematode worm</name>
    <dbReference type="NCBI Taxonomy" id="135651"/>
    <lineage>
        <taxon>Eukaryota</taxon>
        <taxon>Metazoa</taxon>
        <taxon>Ecdysozoa</taxon>
        <taxon>Nematoda</taxon>
        <taxon>Chromadorea</taxon>
        <taxon>Rhabditida</taxon>
        <taxon>Rhabditina</taxon>
        <taxon>Rhabditomorpha</taxon>
        <taxon>Rhabditoidea</taxon>
        <taxon>Rhabditidae</taxon>
        <taxon>Peloderinae</taxon>
        <taxon>Caenorhabditis</taxon>
    </lineage>
</organism>
<dbReference type="eggNOG" id="KOG0139">
    <property type="taxonomic scope" value="Eukaryota"/>
</dbReference>
<name>G0NWJ9_CAEBE</name>
<evidence type="ECO:0000313" key="4">
    <source>
        <dbReference type="Proteomes" id="UP000008068"/>
    </source>
</evidence>
<dbReference type="HOGENOM" id="CLU_1476411_0_0_1"/>
<dbReference type="GO" id="GO:0016627">
    <property type="term" value="F:oxidoreductase activity, acting on the CH-CH group of donors"/>
    <property type="evidence" value="ECO:0007669"/>
    <property type="project" value="InterPro"/>
</dbReference>
<dbReference type="STRING" id="135651.G0NWJ9"/>
<evidence type="ECO:0000256" key="1">
    <source>
        <dbReference type="SAM" id="MobiDB-lite"/>
    </source>
</evidence>
<dbReference type="GO" id="GO:0050660">
    <property type="term" value="F:flavin adenine dinucleotide binding"/>
    <property type="evidence" value="ECO:0007669"/>
    <property type="project" value="InterPro"/>
</dbReference>
<dbReference type="AlphaFoldDB" id="G0NWJ9"/>
<proteinExistence type="predicted"/>
<keyword evidence="4" id="KW-1185">Reference proteome</keyword>
<dbReference type="EMBL" id="GL379964">
    <property type="protein sequence ID" value="EGT38796.1"/>
    <property type="molecule type" value="Genomic_DNA"/>
</dbReference>
<feature type="region of interest" description="Disordered" evidence="1">
    <location>
        <begin position="139"/>
        <end position="175"/>
    </location>
</feature>
<feature type="compositionally biased region" description="Basic and acidic residues" evidence="1">
    <location>
        <begin position="159"/>
        <end position="168"/>
    </location>
</feature>
<dbReference type="Gene3D" id="1.10.510.10">
    <property type="entry name" value="Transferase(Phosphotransferase) domain 1"/>
    <property type="match status" value="1"/>
</dbReference>
<dbReference type="InterPro" id="IPR013786">
    <property type="entry name" value="AcylCoA_DH/ox_N"/>
</dbReference>
<accession>G0NWJ9</accession>
<dbReference type="Pfam" id="PF02771">
    <property type="entry name" value="Acyl-CoA_dh_N"/>
    <property type="match status" value="1"/>
</dbReference>
<dbReference type="InParanoid" id="G0NWJ9"/>
<dbReference type="OrthoDB" id="539158at2759"/>
<feature type="domain" description="Acyl-CoA dehydrogenase/oxidase N-terminal" evidence="2">
    <location>
        <begin position="2"/>
        <end position="53"/>
    </location>
</feature>
<evidence type="ECO:0000259" key="2">
    <source>
        <dbReference type="Pfam" id="PF02771"/>
    </source>
</evidence>
<dbReference type="Proteomes" id="UP000008068">
    <property type="component" value="Unassembled WGS sequence"/>
</dbReference>
<reference evidence="4" key="1">
    <citation type="submission" date="2011-07" db="EMBL/GenBank/DDBJ databases">
        <authorList>
            <consortium name="Caenorhabditis brenneri Sequencing and Analysis Consortium"/>
            <person name="Wilson R.K."/>
        </authorList>
    </citation>
    <scope>NUCLEOTIDE SEQUENCE [LARGE SCALE GENOMIC DNA]</scope>
    <source>
        <strain evidence="4">PB2801</strain>
    </source>
</reference>
<feature type="compositionally biased region" description="Basic and acidic residues" evidence="1">
    <location>
        <begin position="142"/>
        <end position="151"/>
    </location>
</feature>
<dbReference type="Gene3D" id="1.10.540.10">
    <property type="entry name" value="Acyl-CoA dehydrogenase/oxidase, N-terminal domain"/>
    <property type="match status" value="1"/>
</dbReference>
<protein>
    <recommendedName>
        <fullName evidence="2">Acyl-CoA dehydrogenase/oxidase N-terminal domain-containing protein</fullName>
    </recommendedName>
</protein>
<dbReference type="InterPro" id="IPR037069">
    <property type="entry name" value="AcylCoA_DH/ox_N_sf"/>
</dbReference>
<gene>
    <name evidence="3" type="ORF">CAEBREN_04698</name>
</gene>